<gene>
    <name evidence="7" type="ORF">SAMN02745130_01490</name>
</gene>
<keyword evidence="5 6" id="KW-0472">Membrane</keyword>
<accession>A0A1T4WF04</accession>
<dbReference type="AlphaFoldDB" id="A0A1T4WF04"/>
<evidence type="ECO:0000256" key="1">
    <source>
        <dbReference type="ARBA" id="ARBA00004651"/>
    </source>
</evidence>
<keyword evidence="4 6" id="KW-1133">Transmembrane helix</keyword>
<dbReference type="EMBL" id="FUYB01000005">
    <property type="protein sequence ID" value="SKA75241.1"/>
    <property type="molecule type" value="Genomic_DNA"/>
</dbReference>
<protein>
    <submittedName>
        <fullName evidence="7">Threonine/homoserine/homoserine lactone efflux protein</fullName>
    </submittedName>
</protein>
<reference evidence="7 8" key="1">
    <citation type="submission" date="2017-02" db="EMBL/GenBank/DDBJ databases">
        <authorList>
            <person name="Peterson S.W."/>
        </authorList>
    </citation>
    <scope>NUCLEOTIDE SEQUENCE [LARGE SCALE GENOMIC DNA]</scope>
    <source>
        <strain evidence="7 8">ATCC 49788</strain>
    </source>
</reference>
<dbReference type="Pfam" id="PF01810">
    <property type="entry name" value="LysE"/>
    <property type="match status" value="1"/>
</dbReference>
<keyword evidence="2" id="KW-1003">Cell membrane</keyword>
<keyword evidence="3 6" id="KW-0812">Transmembrane</keyword>
<dbReference type="STRING" id="92487.SAMN02745130_01490"/>
<feature type="transmembrane region" description="Helical" evidence="6">
    <location>
        <begin position="120"/>
        <end position="140"/>
    </location>
</feature>
<evidence type="ECO:0000313" key="7">
    <source>
        <dbReference type="EMBL" id="SKA75241.1"/>
    </source>
</evidence>
<evidence type="ECO:0000256" key="6">
    <source>
        <dbReference type="SAM" id="Phobius"/>
    </source>
</evidence>
<feature type="transmembrane region" description="Helical" evidence="6">
    <location>
        <begin position="152"/>
        <end position="172"/>
    </location>
</feature>
<evidence type="ECO:0000256" key="2">
    <source>
        <dbReference type="ARBA" id="ARBA00022475"/>
    </source>
</evidence>
<dbReference type="GO" id="GO:0005886">
    <property type="term" value="C:plasma membrane"/>
    <property type="evidence" value="ECO:0007669"/>
    <property type="project" value="UniProtKB-SubCell"/>
</dbReference>
<feature type="transmembrane region" description="Helical" evidence="6">
    <location>
        <begin position="74"/>
        <end position="92"/>
    </location>
</feature>
<evidence type="ECO:0000313" key="8">
    <source>
        <dbReference type="Proteomes" id="UP000190460"/>
    </source>
</evidence>
<comment type="subcellular location">
    <subcellularLocation>
        <location evidence="1">Cell membrane</location>
        <topology evidence="1">Multi-pass membrane protein</topology>
    </subcellularLocation>
</comment>
<keyword evidence="8" id="KW-1185">Reference proteome</keyword>
<dbReference type="GO" id="GO:0015171">
    <property type="term" value="F:amino acid transmembrane transporter activity"/>
    <property type="evidence" value="ECO:0007669"/>
    <property type="project" value="TreeGrafter"/>
</dbReference>
<dbReference type="PANTHER" id="PTHR30086:SF16">
    <property type="entry name" value="AMINO ACID EFFLUX PERMEASE RHTB FAMILY"/>
    <property type="match status" value="1"/>
</dbReference>
<organism evidence="7 8">
    <name type="scientific">Thiothrix eikelboomii</name>
    <dbReference type="NCBI Taxonomy" id="92487"/>
    <lineage>
        <taxon>Bacteria</taxon>
        <taxon>Pseudomonadati</taxon>
        <taxon>Pseudomonadota</taxon>
        <taxon>Gammaproteobacteria</taxon>
        <taxon>Thiotrichales</taxon>
        <taxon>Thiotrichaceae</taxon>
        <taxon>Thiothrix</taxon>
    </lineage>
</organism>
<dbReference type="Proteomes" id="UP000190460">
    <property type="component" value="Unassembled WGS sequence"/>
</dbReference>
<dbReference type="PANTHER" id="PTHR30086">
    <property type="entry name" value="ARGININE EXPORTER PROTEIN ARGO"/>
    <property type="match status" value="1"/>
</dbReference>
<sequence>MTVTTWLSLLLVCLMGAMFPGASLAVVLRQTLQNSALHGVVTAVSHALGVGVYALLSVLGLGLLLQQSPILTQLISYAGAIYLLWIGVQGLLAKPHSSSAHAGLQTQQTASLWDAARDGFMIALLNPKIGLYFLALFSQFIHVGMGKDAKTLFVLTIIMVDGLWYILVSLVLSRGPLLAWLKQHQLWVERALGLVLILIALRIFLS</sequence>
<dbReference type="RefSeq" id="WP_078921964.1">
    <property type="nucleotide sequence ID" value="NZ_FUYB01000005.1"/>
</dbReference>
<dbReference type="OrthoDB" id="581870at2"/>
<evidence type="ECO:0000256" key="3">
    <source>
        <dbReference type="ARBA" id="ARBA00022692"/>
    </source>
</evidence>
<name>A0A1T4WF04_9GAMM</name>
<evidence type="ECO:0000256" key="5">
    <source>
        <dbReference type="ARBA" id="ARBA00023136"/>
    </source>
</evidence>
<evidence type="ECO:0000256" key="4">
    <source>
        <dbReference type="ARBA" id="ARBA00022989"/>
    </source>
</evidence>
<feature type="transmembrane region" description="Helical" evidence="6">
    <location>
        <begin position="184"/>
        <end position="205"/>
    </location>
</feature>
<feature type="transmembrane region" description="Helical" evidence="6">
    <location>
        <begin position="41"/>
        <end position="65"/>
    </location>
</feature>
<dbReference type="InterPro" id="IPR001123">
    <property type="entry name" value="LeuE-type"/>
</dbReference>
<proteinExistence type="predicted"/>